<reference evidence="2" key="1">
    <citation type="submission" date="2019-11" db="EMBL/GenBank/DDBJ databases">
        <title>Genomic insights into an expanded diversity of filamentous marine cyanobacteria reveals the extraordinary biosynthetic potential of Moorea and Okeania.</title>
        <authorList>
            <person name="Ferreira Leao T."/>
            <person name="Wang M."/>
            <person name="Moss N."/>
            <person name="Da Silva R."/>
            <person name="Sanders J."/>
            <person name="Nurk S."/>
            <person name="Gurevich A."/>
            <person name="Humphrey G."/>
            <person name="Reher R."/>
            <person name="Zhu Q."/>
            <person name="Belda-Ferre P."/>
            <person name="Glukhov E."/>
            <person name="Rex R."/>
            <person name="Dorrestein P.C."/>
            <person name="Knight R."/>
            <person name="Pevzner P."/>
            <person name="Gerwick W.H."/>
            <person name="Gerwick L."/>
        </authorList>
    </citation>
    <scope>NUCLEOTIDE SEQUENCE</scope>
    <source>
        <strain evidence="2">SIO1C4</strain>
    </source>
</reference>
<evidence type="ECO:0000313" key="2">
    <source>
        <dbReference type="EMBL" id="NER30494.1"/>
    </source>
</evidence>
<dbReference type="AlphaFoldDB" id="A0A6B3NK48"/>
<sequence>MDSNKKLLSISIPDSLYQALKNYQQQQQLEEPTSAVIEILTQFFQLGEEIEPDATAIEDTKSYATQQQLKALENQVANLSKQVDALRQVLASYTSTTPQAMSAVAGYSPTQITNSVPQTQVVAAMPSFEEIEDEPDEILYDFL</sequence>
<accession>A0A6B3NK48</accession>
<organism evidence="2">
    <name type="scientific">Symploca sp. SIO1C4</name>
    <dbReference type="NCBI Taxonomy" id="2607765"/>
    <lineage>
        <taxon>Bacteria</taxon>
        <taxon>Bacillati</taxon>
        <taxon>Cyanobacteriota</taxon>
        <taxon>Cyanophyceae</taxon>
        <taxon>Coleofasciculales</taxon>
        <taxon>Coleofasciculaceae</taxon>
        <taxon>Symploca</taxon>
    </lineage>
</organism>
<dbReference type="EMBL" id="JAAHFQ010000571">
    <property type="protein sequence ID" value="NER30494.1"/>
    <property type="molecule type" value="Genomic_DNA"/>
</dbReference>
<keyword evidence="1" id="KW-0175">Coiled coil</keyword>
<protein>
    <submittedName>
        <fullName evidence="2">Uncharacterized protein</fullName>
    </submittedName>
</protein>
<gene>
    <name evidence="2" type="ORF">F6J89_23455</name>
</gene>
<comment type="caution">
    <text evidence="2">The sequence shown here is derived from an EMBL/GenBank/DDBJ whole genome shotgun (WGS) entry which is preliminary data.</text>
</comment>
<name>A0A6B3NK48_9CYAN</name>
<feature type="coiled-coil region" evidence="1">
    <location>
        <begin position="62"/>
        <end position="96"/>
    </location>
</feature>
<proteinExistence type="predicted"/>
<evidence type="ECO:0000256" key="1">
    <source>
        <dbReference type="SAM" id="Coils"/>
    </source>
</evidence>